<evidence type="ECO:0000313" key="2">
    <source>
        <dbReference type="EMBL" id="KAJ3994679.1"/>
    </source>
</evidence>
<feature type="non-terminal residue" evidence="2">
    <location>
        <position position="113"/>
    </location>
</feature>
<feature type="non-terminal residue" evidence="2">
    <location>
        <position position="1"/>
    </location>
</feature>
<dbReference type="Proteomes" id="UP001163828">
    <property type="component" value="Unassembled WGS sequence"/>
</dbReference>
<dbReference type="PANTHER" id="PTHR35871:SF1">
    <property type="entry name" value="CXC1-LIKE CYSTEINE CLUSTER ASSOCIATED WITH KDZ TRANSPOSASES DOMAIN-CONTAINING PROTEIN"/>
    <property type="match status" value="1"/>
</dbReference>
<sequence>GGKQRKQRDTVIPQSNPHPDFRGKVQHMLLPDGQAKGLKRVLEERGFNVSQLRMKCSPVCPLENTGCCMARLLSQQDDFVNQLSMLEELIMQKGHYCLFLPKFHCELNPIEMV</sequence>
<organism evidence="2 3">
    <name type="scientific">Lentinula boryana</name>
    <dbReference type="NCBI Taxonomy" id="40481"/>
    <lineage>
        <taxon>Eukaryota</taxon>
        <taxon>Fungi</taxon>
        <taxon>Dikarya</taxon>
        <taxon>Basidiomycota</taxon>
        <taxon>Agaricomycotina</taxon>
        <taxon>Agaricomycetes</taxon>
        <taxon>Agaricomycetidae</taxon>
        <taxon>Agaricales</taxon>
        <taxon>Marasmiineae</taxon>
        <taxon>Omphalotaceae</taxon>
        <taxon>Lentinula</taxon>
    </lineage>
</organism>
<name>A0ABQ8Q869_9AGAR</name>
<gene>
    <name evidence="2" type="ORF">F5050DRAFT_1537937</name>
</gene>
<evidence type="ECO:0000256" key="1">
    <source>
        <dbReference type="SAM" id="MobiDB-lite"/>
    </source>
</evidence>
<proteinExistence type="predicted"/>
<evidence type="ECO:0000313" key="3">
    <source>
        <dbReference type="Proteomes" id="UP001163828"/>
    </source>
</evidence>
<protein>
    <recommendedName>
        <fullName evidence="4">Tc1-like transposase DDE domain-containing protein</fullName>
    </recommendedName>
</protein>
<accession>A0ABQ8Q869</accession>
<comment type="caution">
    <text evidence="2">The sequence shown here is derived from an EMBL/GenBank/DDBJ whole genome shotgun (WGS) entry which is preliminary data.</text>
</comment>
<dbReference type="EMBL" id="MU790689">
    <property type="protein sequence ID" value="KAJ3994679.1"/>
    <property type="molecule type" value="Genomic_DNA"/>
</dbReference>
<reference evidence="2" key="1">
    <citation type="submission" date="2022-08" db="EMBL/GenBank/DDBJ databases">
        <authorList>
            <consortium name="DOE Joint Genome Institute"/>
            <person name="Min B."/>
            <person name="Riley R."/>
            <person name="Sierra-Patev S."/>
            <person name="Naranjo-Ortiz M."/>
            <person name="Looney B."/>
            <person name="Konkel Z."/>
            <person name="Slot J.C."/>
            <person name="Sakamoto Y."/>
            <person name="Steenwyk J.L."/>
            <person name="Rokas A."/>
            <person name="Carro J."/>
            <person name="Camarero S."/>
            <person name="Ferreira P."/>
            <person name="Molpeceres G."/>
            <person name="Ruiz-Duenas F.J."/>
            <person name="Serrano A."/>
            <person name="Henrissat B."/>
            <person name="Drula E."/>
            <person name="Hughes K.W."/>
            <person name="Mata J.L."/>
            <person name="Ishikawa N.K."/>
            <person name="Vargas-Isla R."/>
            <person name="Ushijima S."/>
            <person name="Smith C.A."/>
            <person name="Ahrendt S."/>
            <person name="Andreopoulos W."/>
            <person name="He G."/>
            <person name="Labutti K."/>
            <person name="Lipzen A."/>
            <person name="Ng V."/>
            <person name="Sandor L."/>
            <person name="Barry K."/>
            <person name="Martinez A.T."/>
            <person name="Xiao Y."/>
            <person name="Gibbons J.G."/>
            <person name="Terashima K."/>
            <person name="Hibbett D.S."/>
            <person name="Grigoriev I.V."/>
        </authorList>
    </citation>
    <scope>NUCLEOTIDE SEQUENCE</scope>
    <source>
        <strain evidence="2">TFB10827</strain>
    </source>
</reference>
<dbReference type="PANTHER" id="PTHR35871">
    <property type="entry name" value="EXPRESSED PROTEIN"/>
    <property type="match status" value="1"/>
</dbReference>
<feature type="region of interest" description="Disordered" evidence="1">
    <location>
        <begin position="1"/>
        <end position="24"/>
    </location>
</feature>
<evidence type="ECO:0008006" key="4">
    <source>
        <dbReference type="Google" id="ProtNLM"/>
    </source>
</evidence>
<keyword evidence="3" id="KW-1185">Reference proteome</keyword>